<dbReference type="HOGENOM" id="CLU_3181301_0_0_9"/>
<evidence type="ECO:0000313" key="2">
    <source>
        <dbReference type="Proteomes" id="UP000007723"/>
    </source>
</evidence>
<dbReference type="AlphaFoldDB" id="B9MPV9"/>
<proteinExistence type="predicted"/>
<gene>
    <name evidence="1" type="ordered locus">Athe_2686</name>
</gene>
<organism evidence="1 2">
    <name type="scientific">Caldicellulosiruptor bescii (strain ATCC BAA-1888 / DSM 6725 / KCTC 15123 / Z-1320)</name>
    <name type="common">Anaerocellum thermophilum</name>
    <dbReference type="NCBI Taxonomy" id="521460"/>
    <lineage>
        <taxon>Bacteria</taxon>
        <taxon>Bacillati</taxon>
        <taxon>Bacillota</taxon>
        <taxon>Bacillota incertae sedis</taxon>
        <taxon>Caldicellulosiruptorales</taxon>
        <taxon>Caldicellulosiruptoraceae</taxon>
        <taxon>Caldicellulosiruptor</taxon>
    </lineage>
</organism>
<sequence length="46" mass="5354">MLEVEEKRRPSVGDLNCYQQGGNMVVQVHGLYAFTLEIREIKEFLL</sequence>
<accession>B9MPV9</accession>
<name>B9MPV9_CALBD</name>
<evidence type="ECO:0000313" key="1">
    <source>
        <dbReference type="EMBL" id="ACM61742.1"/>
    </source>
</evidence>
<dbReference type="KEGG" id="ate:Athe_2686"/>
<protein>
    <submittedName>
        <fullName evidence="1">Uncharacterized protein</fullName>
    </submittedName>
</protein>
<reference evidence="2" key="1">
    <citation type="submission" date="2009-01" db="EMBL/GenBank/DDBJ databases">
        <title>Complete sequence of chromosome of Anaerocellum thermophilum DSM 6725.</title>
        <authorList>
            <person name="Lucas S."/>
            <person name="Copeland A."/>
            <person name="Lapidus A."/>
            <person name="Glavina del Rio T."/>
            <person name="Tice H."/>
            <person name="Bruce D."/>
            <person name="Goodwin L."/>
            <person name="Pitluck S."/>
            <person name="Sims D."/>
            <person name="Meincke L."/>
            <person name="Brettin T."/>
            <person name="Detter J.C."/>
            <person name="Han C."/>
            <person name="Larimer F."/>
            <person name="Land M."/>
            <person name="Hauser L."/>
            <person name="Kyrpides N."/>
            <person name="Ovchinnikova G."/>
            <person name="Kataeva I."/>
            <person name="Adams M.W.W."/>
        </authorList>
    </citation>
    <scope>NUCLEOTIDE SEQUENCE [LARGE SCALE GENOMIC DNA]</scope>
    <source>
        <strain evidence="2">ATCC BAA-1888 / DSM 6725 / Z-1320</strain>
    </source>
</reference>
<dbReference type="Proteomes" id="UP000007723">
    <property type="component" value="Chromosome"/>
</dbReference>
<dbReference type="EMBL" id="CP001393">
    <property type="protein sequence ID" value="ACM61742.1"/>
    <property type="molecule type" value="Genomic_DNA"/>
</dbReference>